<dbReference type="EnsemblMetazoa" id="AATE004524-RA">
    <property type="protein sequence ID" value="AATE004524-PA.1"/>
    <property type="gene ID" value="AATE004524"/>
</dbReference>
<evidence type="ECO:0000256" key="1">
    <source>
        <dbReference type="SAM" id="MobiDB-lite"/>
    </source>
</evidence>
<dbReference type="VEuPathDB" id="VectorBase:AATE004524"/>
<feature type="region of interest" description="Disordered" evidence="1">
    <location>
        <begin position="90"/>
        <end position="118"/>
    </location>
</feature>
<sequence length="118" mass="11976">MVISIESAIQHSPTQRDSFTWNQPNPSAFTACVTVYVSSGTTLTEASSNSGAAPASIVPPAIGAAVPATPVKLPTELPFDAAAPAAGVVPAPNQRVTHLAPPGSTRSTTQSGGRRCPR</sequence>
<dbReference type="AlphaFoldDB" id="A0A182IS90"/>
<name>A0A182IS90_ANOAO</name>
<organism evidence="2">
    <name type="scientific">Anopheles atroparvus</name>
    <name type="common">European mosquito</name>
    <dbReference type="NCBI Taxonomy" id="41427"/>
    <lineage>
        <taxon>Eukaryota</taxon>
        <taxon>Metazoa</taxon>
        <taxon>Ecdysozoa</taxon>
        <taxon>Arthropoda</taxon>
        <taxon>Hexapoda</taxon>
        <taxon>Insecta</taxon>
        <taxon>Pterygota</taxon>
        <taxon>Neoptera</taxon>
        <taxon>Endopterygota</taxon>
        <taxon>Diptera</taxon>
        <taxon>Nematocera</taxon>
        <taxon>Culicoidea</taxon>
        <taxon>Culicidae</taxon>
        <taxon>Anophelinae</taxon>
        <taxon>Anopheles</taxon>
    </lineage>
</organism>
<reference evidence="2" key="1">
    <citation type="submission" date="2022-08" db="UniProtKB">
        <authorList>
            <consortium name="EnsemblMetazoa"/>
        </authorList>
    </citation>
    <scope>IDENTIFICATION</scope>
    <source>
        <strain evidence="2">EBRO</strain>
    </source>
</reference>
<protein>
    <submittedName>
        <fullName evidence="2">Uncharacterized protein</fullName>
    </submittedName>
</protein>
<accession>A0A182IS90</accession>
<proteinExistence type="predicted"/>
<evidence type="ECO:0000313" key="2">
    <source>
        <dbReference type="EnsemblMetazoa" id="AATE004524-PA.1"/>
    </source>
</evidence>